<dbReference type="CDD" id="cd02035">
    <property type="entry name" value="ArsA"/>
    <property type="match status" value="1"/>
</dbReference>
<gene>
    <name evidence="5" type="ORF">GXW74_19365</name>
</gene>
<evidence type="ECO:0000256" key="1">
    <source>
        <dbReference type="ARBA" id="ARBA00011040"/>
    </source>
</evidence>
<evidence type="ECO:0000313" key="5">
    <source>
        <dbReference type="EMBL" id="MBR0682660.1"/>
    </source>
</evidence>
<protein>
    <recommendedName>
        <fullName evidence="3">arsenite-transporting ATPase</fullName>
        <ecNumber evidence="3">7.3.2.7</ecNumber>
    </recommendedName>
</protein>
<proteinExistence type="inferred from homology"/>
<accession>A0A9X9XG24</accession>
<sequence>MGGGPPAVYGATCCAPTTRWRAVRVAELPSFLTAPPRCLFFTGKGGVGKTSVACAAAIAPAEAGRRVLLISTDPASNLDEMLGVALSDTPRPVPGVAGLEALNIDPEAAAEAYRARVLAQMEGASEGERATVREQLSGACTNEVAAFDEFAALLAGETDGHDHLLFDTAPTGHTLRLLNLPAAWIINRALTGSGTTDPLLTRRMAGEAGQIARIKGSLARRTFLLPWQAEAPVGLAALRPLAAEQRPCGGRGARLQNSRISAYARGRISRAWIPSLFSPLWPTPPASPPCTACGMARNTASAS</sequence>
<comment type="caution">
    <text evidence="5">The sequence shown here is derived from an EMBL/GenBank/DDBJ whole genome shotgun (WGS) entry which is preliminary data.</text>
</comment>
<comment type="catalytic activity">
    <reaction evidence="2">
        <text>arsenite(in) + ATP + H2O = arsenite(out) + ADP + phosphate + H(+)</text>
        <dbReference type="Rhea" id="RHEA:11348"/>
        <dbReference type="ChEBI" id="CHEBI:15377"/>
        <dbReference type="ChEBI" id="CHEBI:15378"/>
        <dbReference type="ChEBI" id="CHEBI:29242"/>
        <dbReference type="ChEBI" id="CHEBI:30616"/>
        <dbReference type="ChEBI" id="CHEBI:43474"/>
        <dbReference type="ChEBI" id="CHEBI:456216"/>
        <dbReference type="EC" id="7.3.2.7"/>
    </reaction>
</comment>
<dbReference type="PANTHER" id="PTHR10803:SF3">
    <property type="entry name" value="ATPASE GET3"/>
    <property type="match status" value="1"/>
</dbReference>
<dbReference type="NCBIfam" id="TIGR00345">
    <property type="entry name" value="GET3_arsA_TRC40"/>
    <property type="match status" value="1"/>
</dbReference>
<dbReference type="EMBL" id="JAAEDL010000021">
    <property type="protein sequence ID" value="MBR0682660.1"/>
    <property type="molecule type" value="Genomic_DNA"/>
</dbReference>
<dbReference type="AlphaFoldDB" id="A0A9X9XG24"/>
<keyword evidence="6" id="KW-1185">Reference proteome</keyword>
<dbReference type="SUPFAM" id="SSF52540">
    <property type="entry name" value="P-loop containing nucleoside triphosphate hydrolases"/>
    <property type="match status" value="1"/>
</dbReference>
<dbReference type="InterPro" id="IPR027417">
    <property type="entry name" value="P-loop_NTPase"/>
</dbReference>
<dbReference type="Gene3D" id="3.40.50.300">
    <property type="entry name" value="P-loop containing nucleotide triphosphate hydrolases"/>
    <property type="match status" value="1"/>
</dbReference>
<dbReference type="GO" id="GO:0015446">
    <property type="term" value="F:ATPase-coupled arsenite transmembrane transporter activity"/>
    <property type="evidence" value="ECO:0007669"/>
    <property type="project" value="UniProtKB-EC"/>
</dbReference>
<evidence type="ECO:0000256" key="2">
    <source>
        <dbReference type="ARBA" id="ARBA00052296"/>
    </source>
</evidence>
<dbReference type="Pfam" id="PF02374">
    <property type="entry name" value="ArsA_ATPase"/>
    <property type="match status" value="1"/>
</dbReference>
<organism evidence="5 6">
    <name type="scientific">Neoroseomonas eburnea</name>
    <dbReference type="NCBI Taxonomy" id="1346889"/>
    <lineage>
        <taxon>Bacteria</taxon>
        <taxon>Pseudomonadati</taxon>
        <taxon>Pseudomonadota</taxon>
        <taxon>Alphaproteobacteria</taxon>
        <taxon>Acetobacterales</taxon>
        <taxon>Acetobacteraceae</taxon>
        <taxon>Neoroseomonas</taxon>
    </lineage>
</organism>
<dbReference type="InterPro" id="IPR016300">
    <property type="entry name" value="ATPase_ArsA/GET3"/>
</dbReference>
<evidence type="ECO:0000259" key="4">
    <source>
        <dbReference type="Pfam" id="PF02374"/>
    </source>
</evidence>
<dbReference type="GO" id="GO:0016887">
    <property type="term" value="F:ATP hydrolysis activity"/>
    <property type="evidence" value="ECO:0007669"/>
    <property type="project" value="InterPro"/>
</dbReference>
<feature type="domain" description="ArsA/GET3 Anion-transporting ATPase-like" evidence="4">
    <location>
        <begin position="37"/>
        <end position="184"/>
    </location>
</feature>
<name>A0A9X9XG24_9PROT</name>
<dbReference type="PANTHER" id="PTHR10803">
    <property type="entry name" value="ARSENICAL PUMP-DRIVING ATPASE ARSENITE-TRANSLOCATING ATPASE"/>
    <property type="match status" value="1"/>
</dbReference>
<dbReference type="Proteomes" id="UP001138709">
    <property type="component" value="Unassembled WGS sequence"/>
</dbReference>
<dbReference type="InterPro" id="IPR025723">
    <property type="entry name" value="ArsA/GET3_ATPase-like"/>
</dbReference>
<reference evidence="5" key="2">
    <citation type="journal article" date="2021" name="Syst. Appl. Microbiol.">
        <title>Roseomonas hellenica sp. nov., isolated from roots of wild-growing Alkanna tinctoria.</title>
        <authorList>
            <person name="Rat A."/>
            <person name="Naranjo H.D."/>
            <person name="Lebbe L."/>
            <person name="Cnockaert M."/>
            <person name="Krigas N."/>
            <person name="Grigoriadou K."/>
            <person name="Maloupa E."/>
            <person name="Willems A."/>
        </authorList>
    </citation>
    <scope>NUCLEOTIDE SEQUENCE</scope>
    <source>
        <strain evidence="5">LMG 31228</strain>
    </source>
</reference>
<dbReference type="EC" id="7.3.2.7" evidence="3"/>
<comment type="similarity">
    <text evidence="1">Belongs to the arsA ATPase family.</text>
</comment>
<evidence type="ECO:0000313" key="6">
    <source>
        <dbReference type="Proteomes" id="UP001138709"/>
    </source>
</evidence>
<reference evidence="5" key="1">
    <citation type="submission" date="2020-01" db="EMBL/GenBank/DDBJ databases">
        <authorList>
            <person name="Rat A."/>
        </authorList>
    </citation>
    <scope>NUCLEOTIDE SEQUENCE</scope>
    <source>
        <strain evidence="5">LMG 31228</strain>
    </source>
</reference>
<dbReference type="GO" id="GO:0005524">
    <property type="term" value="F:ATP binding"/>
    <property type="evidence" value="ECO:0007669"/>
    <property type="project" value="InterPro"/>
</dbReference>
<evidence type="ECO:0000256" key="3">
    <source>
        <dbReference type="ARBA" id="ARBA00066752"/>
    </source>
</evidence>